<dbReference type="PROSITE" id="PS51257">
    <property type="entry name" value="PROKAR_LIPOPROTEIN"/>
    <property type="match status" value="1"/>
</dbReference>
<protein>
    <recommendedName>
        <fullName evidence="3">Lipoprotein</fullName>
    </recommendedName>
</protein>
<evidence type="ECO:0000313" key="1">
    <source>
        <dbReference type="EMBL" id="MFC0076100.1"/>
    </source>
</evidence>
<accession>A0ABV6BKX7</accession>
<keyword evidence="2" id="KW-1185">Reference proteome</keyword>
<gene>
    <name evidence="1" type="ORF">ACFFLS_03545</name>
</gene>
<name>A0ABV6BKX7_9FLAO</name>
<sequence length="163" mass="19617">MKKSYRLANLIIILLIILTGCGEKKKHTFYDEVAYYHSDYYKIPGPPENTARYEVYYFNFVKEKNKINYENLSQFGFVKNEINSELSIQIENFFTDHNPGEYFADPRCLNCYQDIMLFYKNKKLIGVAKFDFKCDKYYYTNFLSNKKIYLKRDCGKYQNLFNN</sequence>
<dbReference type="Proteomes" id="UP001589734">
    <property type="component" value="Unassembled WGS sequence"/>
</dbReference>
<dbReference type="EMBL" id="JBHLYW010000003">
    <property type="protein sequence ID" value="MFC0076100.1"/>
    <property type="molecule type" value="Genomic_DNA"/>
</dbReference>
<reference evidence="1 2" key="1">
    <citation type="submission" date="2024-09" db="EMBL/GenBank/DDBJ databases">
        <authorList>
            <person name="Sun Q."/>
            <person name="Mori K."/>
        </authorList>
    </citation>
    <scope>NUCLEOTIDE SEQUENCE [LARGE SCALE GENOMIC DNA]</scope>
    <source>
        <strain evidence="1 2">CGMCC 1.12926</strain>
    </source>
</reference>
<evidence type="ECO:0008006" key="3">
    <source>
        <dbReference type="Google" id="ProtNLM"/>
    </source>
</evidence>
<dbReference type="RefSeq" id="WP_379683185.1">
    <property type="nucleotide sequence ID" value="NZ_JBHLYW010000003.1"/>
</dbReference>
<proteinExistence type="predicted"/>
<organism evidence="1 2">
    <name type="scientific">Flavobacterium procerum</name>
    <dbReference type="NCBI Taxonomy" id="1455569"/>
    <lineage>
        <taxon>Bacteria</taxon>
        <taxon>Pseudomonadati</taxon>
        <taxon>Bacteroidota</taxon>
        <taxon>Flavobacteriia</taxon>
        <taxon>Flavobacteriales</taxon>
        <taxon>Flavobacteriaceae</taxon>
        <taxon>Flavobacterium</taxon>
    </lineage>
</organism>
<comment type="caution">
    <text evidence="1">The sequence shown here is derived from an EMBL/GenBank/DDBJ whole genome shotgun (WGS) entry which is preliminary data.</text>
</comment>
<evidence type="ECO:0000313" key="2">
    <source>
        <dbReference type="Proteomes" id="UP001589734"/>
    </source>
</evidence>